<name>A0A0C2D7P8_9BACT</name>
<feature type="compositionally biased region" description="Low complexity" evidence="1">
    <location>
        <begin position="117"/>
        <end position="134"/>
    </location>
</feature>
<dbReference type="RefSeq" id="WP_052550299.1">
    <property type="nucleotide sequence ID" value="NZ_JMCC02000043.1"/>
</dbReference>
<keyword evidence="2" id="KW-1133">Transmembrane helix</keyword>
<feature type="compositionally biased region" description="Acidic residues" evidence="1">
    <location>
        <begin position="158"/>
        <end position="176"/>
    </location>
</feature>
<feature type="region of interest" description="Disordered" evidence="1">
    <location>
        <begin position="1"/>
        <end position="20"/>
    </location>
</feature>
<proteinExistence type="predicted"/>
<keyword evidence="2" id="KW-0812">Transmembrane</keyword>
<reference evidence="3 4" key="1">
    <citation type="submission" date="2014-12" db="EMBL/GenBank/DDBJ databases">
        <title>Genome assembly of Enhygromyxa salina DSM 15201.</title>
        <authorList>
            <person name="Sharma G."/>
            <person name="Subramanian S."/>
        </authorList>
    </citation>
    <scope>NUCLEOTIDE SEQUENCE [LARGE SCALE GENOMIC DNA]</scope>
    <source>
        <strain evidence="3 4">DSM 15201</strain>
    </source>
</reference>
<evidence type="ECO:0000313" key="3">
    <source>
        <dbReference type="EMBL" id="KIG16047.1"/>
    </source>
</evidence>
<sequence>MSNSQRGDHQNFNDGELEHEWAGGTIDLADERQSTSLREDPKQRKLLLGGIAGCVLLTVTLFGVAVAGQSDPTAEAPAPVPEQVEAPAPAPEQVEPVADPAAKPTLVSAKPTRRQSAGKPTAASAKSPSAKAAGVTGGTRANTAAKPEAANTAADSDAAPEELPDVEQWDDADDDALHDQINASAPM</sequence>
<keyword evidence="2" id="KW-0472">Membrane</keyword>
<feature type="transmembrane region" description="Helical" evidence="2">
    <location>
        <begin position="46"/>
        <end position="67"/>
    </location>
</feature>
<evidence type="ECO:0000256" key="2">
    <source>
        <dbReference type="SAM" id="Phobius"/>
    </source>
</evidence>
<evidence type="ECO:0000256" key="1">
    <source>
        <dbReference type="SAM" id="MobiDB-lite"/>
    </source>
</evidence>
<feature type="compositionally biased region" description="Low complexity" evidence="1">
    <location>
        <begin position="141"/>
        <end position="157"/>
    </location>
</feature>
<feature type="region of interest" description="Disordered" evidence="1">
    <location>
        <begin position="71"/>
        <end position="187"/>
    </location>
</feature>
<feature type="compositionally biased region" description="Low complexity" evidence="1">
    <location>
        <begin position="71"/>
        <end position="102"/>
    </location>
</feature>
<gene>
    <name evidence="3" type="ORF">DB30_04919</name>
</gene>
<comment type="caution">
    <text evidence="3">The sequence shown here is derived from an EMBL/GenBank/DDBJ whole genome shotgun (WGS) entry which is preliminary data.</text>
</comment>
<dbReference type="Proteomes" id="UP000031599">
    <property type="component" value="Unassembled WGS sequence"/>
</dbReference>
<evidence type="ECO:0000313" key="4">
    <source>
        <dbReference type="Proteomes" id="UP000031599"/>
    </source>
</evidence>
<organism evidence="3 4">
    <name type="scientific">Enhygromyxa salina</name>
    <dbReference type="NCBI Taxonomy" id="215803"/>
    <lineage>
        <taxon>Bacteria</taxon>
        <taxon>Pseudomonadati</taxon>
        <taxon>Myxococcota</taxon>
        <taxon>Polyangia</taxon>
        <taxon>Nannocystales</taxon>
        <taxon>Nannocystaceae</taxon>
        <taxon>Enhygromyxa</taxon>
    </lineage>
</organism>
<protein>
    <submittedName>
        <fullName evidence="3">Uncharacterized protein</fullName>
    </submittedName>
</protein>
<accession>A0A0C2D7P8</accession>
<dbReference type="AlphaFoldDB" id="A0A0C2D7P8"/>
<dbReference type="EMBL" id="JMCC02000043">
    <property type="protein sequence ID" value="KIG16047.1"/>
    <property type="molecule type" value="Genomic_DNA"/>
</dbReference>